<dbReference type="PROSITE" id="PS51141">
    <property type="entry name" value="ZF_SBP"/>
    <property type="match status" value="1"/>
</dbReference>
<dbReference type="Gene3D" id="4.10.1100.10">
    <property type="entry name" value="Transcription factor, SBP-box domain"/>
    <property type="match status" value="1"/>
</dbReference>
<evidence type="ECO:0000313" key="3">
    <source>
        <dbReference type="EMBL" id="WIA11294.1"/>
    </source>
</evidence>
<accession>A0ABY8TQA4</accession>
<name>A0ABY8TQA4_TETOB</name>
<reference evidence="3 4" key="1">
    <citation type="submission" date="2023-05" db="EMBL/GenBank/DDBJ databases">
        <title>A 100% complete, gapless, phased diploid assembly of the Scenedesmus obliquus UTEX 3031 genome.</title>
        <authorList>
            <person name="Biondi T.C."/>
            <person name="Hanschen E.R."/>
            <person name="Kwon T."/>
            <person name="Eng W."/>
            <person name="Kruse C.P.S."/>
            <person name="Koehler S.I."/>
            <person name="Kunde Y."/>
            <person name="Gleasner C.D."/>
            <person name="You Mak K.T."/>
            <person name="Polle J."/>
            <person name="Hovde B.T."/>
            <person name="Starkenburg S.R."/>
        </authorList>
    </citation>
    <scope>NUCLEOTIDE SEQUENCE [LARGE SCALE GENOMIC DNA]</scope>
    <source>
        <strain evidence="3 4">DOE0152z</strain>
    </source>
</reference>
<dbReference type="Pfam" id="PF03110">
    <property type="entry name" value="SBP"/>
    <property type="match status" value="1"/>
</dbReference>
<dbReference type="InterPro" id="IPR036893">
    <property type="entry name" value="SBP_sf"/>
</dbReference>
<evidence type="ECO:0000259" key="2">
    <source>
        <dbReference type="PROSITE" id="PS51141"/>
    </source>
</evidence>
<dbReference type="EMBL" id="CP126210">
    <property type="protein sequence ID" value="WIA11294.1"/>
    <property type="molecule type" value="Genomic_DNA"/>
</dbReference>
<organism evidence="3 4">
    <name type="scientific">Tetradesmus obliquus</name>
    <name type="common">Green alga</name>
    <name type="synonym">Acutodesmus obliquus</name>
    <dbReference type="NCBI Taxonomy" id="3088"/>
    <lineage>
        <taxon>Eukaryota</taxon>
        <taxon>Viridiplantae</taxon>
        <taxon>Chlorophyta</taxon>
        <taxon>core chlorophytes</taxon>
        <taxon>Chlorophyceae</taxon>
        <taxon>CS clade</taxon>
        <taxon>Sphaeropleales</taxon>
        <taxon>Scenedesmaceae</taxon>
        <taxon>Tetradesmus</taxon>
    </lineage>
</organism>
<proteinExistence type="predicted"/>
<feature type="region of interest" description="Disordered" evidence="1">
    <location>
        <begin position="74"/>
        <end position="101"/>
    </location>
</feature>
<sequence length="222" mass="23577">MDLRQCQGEGCMFDLMAVGKPYNLMKRICPYHMKADVVHCTGSSAGAFRYCQQCGRLEPLYMFDGHKRSCRVSLEKRRSAPKGPSSSSSSQQSCRRRRTDPAPQLPADVLLAMGVYDEAPVPGGTDGAAAAAWVLGGVEAHAMDAAGVAEAPTEASFGFSGCAGVSMASASAVAGQAGCWGAHAARQAWQLLSKHLEQQQQQQQQQDVPLMLAVLCLKAALT</sequence>
<feature type="compositionally biased region" description="Low complexity" evidence="1">
    <location>
        <begin position="81"/>
        <end position="93"/>
    </location>
</feature>
<keyword evidence="4" id="KW-1185">Reference proteome</keyword>
<dbReference type="Proteomes" id="UP001244341">
    <property type="component" value="Chromosome 3b"/>
</dbReference>
<evidence type="ECO:0000256" key="1">
    <source>
        <dbReference type="SAM" id="MobiDB-lite"/>
    </source>
</evidence>
<gene>
    <name evidence="3" type="ORF">OEZ85_011417</name>
</gene>
<feature type="domain" description="SBP-type" evidence="2">
    <location>
        <begin position="3"/>
        <end position="84"/>
    </location>
</feature>
<dbReference type="InterPro" id="IPR004333">
    <property type="entry name" value="SBP_dom"/>
</dbReference>
<dbReference type="SUPFAM" id="SSF103612">
    <property type="entry name" value="SBT domain"/>
    <property type="match status" value="1"/>
</dbReference>
<evidence type="ECO:0000313" key="4">
    <source>
        <dbReference type="Proteomes" id="UP001244341"/>
    </source>
</evidence>
<protein>
    <recommendedName>
        <fullName evidence="2">SBP-type domain-containing protein</fullName>
    </recommendedName>
</protein>